<feature type="domain" description="Flagellar hook-length control protein-like C-terminal" evidence="2">
    <location>
        <begin position="389"/>
        <end position="470"/>
    </location>
</feature>
<protein>
    <submittedName>
        <fullName evidence="3">FliK</fullName>
    </submittedName>
</protein>
<keyword evidence="4" id="KW-1185">Reference proteome</keyword>
<accession>I8J017</accession>
<dbReference type="eggNOG" id="COG3144">
    <property type="taxonomic scope" value="Bacteria"/>
</dbReference>
<sequence length="512" mass="57653">MELANGVEVLFRKQAIPVTTKKEENASLLASFHSSLQAATSKEEEQEQSGTFEEEAQRVIEACNEWLEEISHLSDGERMQAFEEYSALFFSSQKGGDTNPVTSDDQPLTAVQEKALHVFQLLAGLHQQYSGYERGNQWRQEMVHSQESTVNDILTQMQRSLTQLMDQSGRTEEKNAKGVLLSEMLRTFLEQETVRLQAPKQEATIMLDALREARLPRFVKEMEGGNNLNSVISEETNEEKQLSMSRLRDKLSIEALSRSFSSLSGPAVMTEKAVTNEQRIFLAMMKGETEVNRASSQENKGIGAVSTTVDLAGQLTSSSDQEPFFSEKILQEKAGLSTLRDERLTDFSMPRVLSMEGVALGRINRDESSSSPLLRTVLRDLQQWTMQQHMNAEIGEPLTALRIRLTPEALGTLSIEMMKENGKLFAKIVTTSSGAKELVEANIHVLKSAFQESGTRISEVVVQEETGTTPQPFNDHRSKQEHRENQEQREERKVETDFLHVLMETTQEESDI</sequence>
<reference evidence="3 4" key="1">
    <citation type="journal article" date="2012" name="J. Bacteriol.">
        <title>Genome of Bacillus macauensis ZFHKF-1, a Long-Chain-Forming Bacterium.</title>
        <authorList>
            <person name="Cai L."/>
            <person name="Zhang T."/>
        </authorList>
    </citation>
    <scope>NUCLEOTIDE SEQUENCE [LARGE SCALE GENOMIC DNA]</scope>
    <source>
        <strain evidence="3 4">ZFHKF-1</strain>
    </source>
</reference>
<feature type="compositionally biased region" description="Basic and acidic residues" evidence="1">
    <location>
        <begin position="474"/>
        <end position="497"/>
    </location>
</feature>
<feature type="region of interest" description="Disordered" evidence="1">
    <location>
        <begin position="463"/>
        <end position="497"/>
    </location>
</feature>
<dbReference type="Pfam" id="PF02120">
    <property type="entry name" value="Flg_hook"/>
    <property type="match status" value="1"/>
</dbReference>
<dbReference type="InterPro" id="IPR038610">
    <property type="entry name" value="FliK-like_C_sf"/>
</dbReference>
<gene>
    <name evidence="3" type="ORF">A374_12340</name>
</gene>
<dbReference type="PATRIC" id="fig|1196324.3.peg.2524"/>
<dbReference type="InterPro" id="IPR021136">
    <property type="entry name" value="Flagellar_hook_control-like_C"/>
</dbReference>
<dbReference type="CDD" id="cd17470">
    <property type="entry name" value="T3SS_Flik_C"/>
    <property type="match status" value="1"/>
</dbReference>
<organism evidence="3 4">
    <name type="scientific">Fictibacillus macauensis ZFHKF-1</name>
    <dbReference type="NCBI Taxonomy" id="1196324"/>
    <lineage>
        <taxon>Bacteria</taxon>
        <taxon>Bacillati</taxon>
        <taxon>Bacillota</taxon>
        <taxon>Bacilli</taxon>
        <taxon>Bacillales</taxon>
        <taxon>Fictibacillaceae</taxon>
        <taxon>Fictibacillus</taxon>
    </lineage>
</organism>
<evidence type="ECO:0000256" key="1">
    <source>
        <dbReference type="SAM" id="MobiDB-lite"/>
    </source>
</evidence>
<evidence type="ECO:0000259" key="2">
    <source>
        <dbReference type="Pfam" id="PF02120"/>
    </source>
</evidence>
<name>I8J017_9BACL</name>
<dbReference type="Proteomes" id="UP000004080">
    <property type="component" value="Unassembled WGS sequence"/>
</dbReference>
<comment type="caution">
    <text evidence="3">The sequence shown here is derived from an EMBL/GenBank/DDBJ whole genome shotgun (WGS) entry which is preliminary data.</text>
</comment>
<dbReference type="RefSeq" id="WP_007202546.1">
    <property type="nucleotide sequence ID" value="NZ_AKKV01000027.1"/>
</dbReference>
<evidence type="ECO:0000313" key="4">
    <source>
        <dbReference type="Proteomes" id="UP000004080"/>
    </source>
</evidence>
<proteinExistence type="predicted"/>
<dbReference type="Gene3D" id="3.30.750.140">
    <property type="match status" value="1"/>
</dbReference>
<dbReference type="AlphaFoldDB" id="I8J017"/>
<evidence type="ECO:0000313" key="3">
    <source>
        <dbReference type="EMBL" id="EIT85086.1"/>
    </source>
</evidence>
<dbReference type="OrthoDB" id="2112988at2"/>
<dbReference type="EMBL" id="AKKV01000027">
    <property type="protein sequence ID" value="EIT85086.1"/>
    <property type="molecule type" value="Genomic_DNA"/>
</dbReference>
<dbReference type="STRING" id="1196324.A374_12340"/>